<reference evidence="7 8" key="1">
    <citation type="submission" date="2021-01" db="EMBL/GenBank/DDBJ databases">
        <title>Whole genome shotgun sequence of Planotetraspora phitsanulokensis NBRC 104273.</title>
        <authorList>
            <person name="Komaki H."/>
            <person name="Tamura T."/>
        </authorList>
    </citation>
    <scope>NUCLEOTIDE SEQUENCE [LARGE SCALE GENOMIC DNA]</scope>
    <source>
        <strain evidence="7 8">NBRC 104273</strain>
    </source>
</reference>
<keyword evidence="3" id="KW-0902">Two-component regulatory system</keyword>
<dbReference type="GO" id="GO:0000155">
    <property type="term" value="F:phosphorelay sensor kinase activity"/>
    <property type="evidence" value="ECO:0007669"/>
    <property type="project" value="InterPro"/>
</dbReference>
<feature type="transmembrane region" description="Helical" evidence="5">
    <location>
        <begin position="75"/>
        <end position="96"/>
    </location>
</feature>
<evidence type="ECO:0000256" key="2">
    <source>
        <dbReference type="ARBA" id="ARBA00022777"/>
    </source>
</evidence>
<evidence type="ECO:0000313" key="7">
    <source>
        <dbReference type="EMBL" id="GII42618.1"/>
    </source>
</evidence>
<dbReference type="Pfam" id="PF07730">
    <property type="entry name" value="HisKA_3"/>
    <property type="match status" value="1"/>
</dbReference>
<keyword evidence="5" id="KW-0812">Transmembrane</keyword>
<comment type="caution">
    <text evidence="7">The sequence shown here is derived from an EMBL/GenBank/DDBJ whole genome shotgun (WGS) entry which is preliminary data.</text>
</comment>
<feature type="transmembrane region" description="Helical" evidence="5">
    <location>
        <begin position="45"/>
        <end position="63"/>
    </location>
</feature>
<dbReference type="Gene3D" id="3.30.565.10">
    <property type="entry name" value="Histidine kinase-like ATPase, C-terminal domain"/>
    <property type="match status" value="1"/>
</dbReference>
<dbReference type="InterPro" id="IPR050482">
    <property type="entry name" value="Sensor_HK_TwoCompSys"/>
</dbReference>
<dbReference type="GO" id="GO:0046983">
    <property type="term" value="F:protein dimerization activity"/>
    <property type="evidence" value="ECO:0007669"/>
    <property type="project" value="InterPro"/>
</dbReference>
<keyword evidence="4" id="KW-0175">Coiled coil</keyword>
<dbReference type="Gene3D" id="1.20.5.1930">
    <property type="match status" value="1"/>
</dbReference>
<keyword evidence="2" id="KW-0418">Kinase</keyword>
<dbReference type="Proteomes" id="UP000622547">
    <property type="component" value="Unassembled WGS sequence"/>
</dbReference>
<keyword evidence="5" id="KW-1133">Transmembrane helix</keyword>
<evidence type="ECO:0000256" key="5">
    <source>
        <dbReference type="SAM" id="Phobius"/>
    </source>
</evidence>
<dbReference type="PANTHER" id="PTHR24421:SF63">
    <property type="entry name" value="SENSOR HISTIDINE KINASE DESK"/>
    <property type="match status" value="1"/>
</dbReference>
<evidence type="ECO:0000259" key="6">
    <source>
        <dbReference type="Pfam" id="PF07730"/>
    </source>
</evidence>
<feature type="transmembrane region" description="Helical" evidence="5">
    <location>
        <begin position="116"/>
        <end position="135"/>
    </location>
</feature>
<dbReference type="CDD" id="cd16917">
    <property type="entry name" value="HATPase_UhpB-NarQ-NarX-like"/>
    <property type="match status" value="1"/>
</dbReference>
<dbReference type="InterPro" id="IPR036890">
    <property type="entry name" value="HATPase_C_sf"/>
</dbReference>
<keyword evidence="1" id="KW-0808">Transferase</keyword>
<name>A0A8J3XNA9_9ACTN</name>
<proteinExistence type="predicted"/>
<dbReference type="RefSeq" id="WP_204078038.1">
    <property type="nucleotide sequence ID" value="NZ_BAABHI010000019.1"/>
</dbReference>
<feature type="transmembrane region" description="Helical" evidence="5">
    <location>
        <begin position="289"/>
        <end position="309"/>
    </location>
</feature>
<feature type="transmembrane region" description="Helical" evidence="5">
    <location>
        <begin position="329"/>
        <end position="353"/>
    </location>
</feature>
<feature type="transmembrane region" description="Helical" evidence="5">
    <location>
        <begin position="12"/>
        <end position="33"/>
    </location>
</feature>
<keyword evidence="5" id="KW-0472">Membrane</keyword>
<sequence>MRPDSSESGIAVRTARLVAVVVSAGFSFGGFIGAADSDQPNAHKAVAFALLATLLALHLYNCVRRADGRSPRGWQWTLAAQAVLTSIGMVWFASTWYGNSGFLAAAVLLLVRPRALGWAGFGLVLVTQFFSALPVRPTAAETLYLVIGHTALVGIALYGVARLADLVADLRDTRTRLADAEVARERVAFAERLGERVGTSLDQVVEHSEAVLETADPETARRRLNQSLDTARAALNEARSVARSHRENGPSRRSVADDLTSTSVTVLGVATICLMILPGPVRYALRTDLTAADIVLFAGCLLAFVLLYLRNCMPGGDRGRPAAWPWTLGAQVVLAAAPIALFGLQIWHVTYFLPGLTLVLLRGPARWAVTLVLVFQDAIFHLWGAGLGDPGPLGNIYEAVWAGERAVVVYGLARMALLTTELRAARAELARTEVARERLRFARDLHDLLGFSLSVIVLKSELAFRLLGRDAGRARRELSEGVAAARQARADIESVAAGYRRMSLAAEAESARAALLAAGIEASGELSDVGLPAEVDTVLAIVLREAVTNVLRHSDARSCVLESEVAGGAVRLRLVNDGVVPSGAPPGTGIGNLAQRVRALDGRLTAGVVGGTFRLEAELPLLEPALVGGDADGVDPVPRVQLHDGR</sequence>
<feature type="coiled-coil region" evidence="4">
    <location>
        <begin position="221"/>
        <end position="248"/>
    </location>
</feature>
<evidence type="ECO:0000256" key="4">
    <source>
        <dbReference type="SAM" id="Coils"/>
    </source>
</evidence>
<gene>
    <name evidence="7" type="ORF">Pph01_76210</name>
</gene>
<feature type="transmembrane region" description="Helical" evidence="5">
    <location>
        <begin position="259"/>
        <end position="277"/>
    </location>
</feature>
<evidence type="ECO:0000256" key="1">
    <source>
        <dbReference type="ARBA" id="ARBA00022679"/>
    </source>
</evidence>
<feature type="transmembrane region" description="Helical" evidence="5">
    <location>
        <begin position="142"/>
        <end position="161"/>
    </location>
</feature>
<keyword evidence="8" id="KW-1185">Reference proteome</keyword>
<dbReference type="PANTHER" id="PTHR24421">
    <property type="entry name" value="NITRATE/NITRITE SENSOR PROTEIN NARX-RELATED"/>
    <property type="match status" value="1"/>
</dbReference>
<protein>
    <recommendedName>
        <fullName evidence="6">Signal transduction histidine kinase subgroup 3 dimerisation and phosphoacceptor domain-containing protein</fullName>
    </recommendedName>
</protein>
<organism evidence="7 8">
    <name type="scientific">Planotetraspora phitsanulokensis</name>
    <dbReference type="NCBI Taxonomy" id="575192"/>
    <lineage>
        <taxon>Bacteria</taxon>
        <taxon>Bacillati</taxon>
        <taxon>Actinomycetota</taxon>
        <taxon>Actinomycetes</taxon>
        <taxon>Streptosporangiales</taxon>
        <taxon>Streptosporangiaceae</taxon>
        <taxon>Planotetraspora</taxon>
    </lineage>
</organism>
<dbReference type="InterPro" id="IPR011712">
    <property type="entry name" value="Sig_transdc_His_kin_sub3_dim/P"/>
</dbReference>
<evidence type="ECO:0000313" key="8">
    <source>
        <dbReference type="Proteomes" id="UP000622547"/>
    </source>
</evidence>
<feature type="domain" description="Signal transduction histidine kinase subgroup 3 dimerisation and phosphoacceptor" evidence="6">
    <location>
        <begin position="437"/>
        <end position="501"/>
    </location>
</feature>
<dbReference type="EMBL" id="BOOP01000045">
    <property type="protein sequence ID" value="GII42618.1"/>
    <property type="molecule type" value="Genomic_DNA"/>
</dbReference>
<dbReference type="GO" id="GO:0016020">
    <property type="term" value="C:membrane"/>
    <property type="evidence" value="ECO:0007669"/>
    <property type="project" value="InterPro"/>
</dbReference>
<dbReference type="AlphaFoldDB" id="A0A8J3XNA9"/>
<evidence type="ECO:0000256" key="3">
    <source>
        <dbReference type="ARBA" id="ARBA00023012"/>
    </source>
</evidence>
<accession>A0A8J3XNA9</accession>